<reference evidence="3" key="1">
    <citation type="journal article" date="2019" name="Environ. Microbiol.">
        <title>Fungal ecological strategies reflected in gene transcription - a case study of two litter decomposers.</title>
        <authorList>
            <person name="Barbi F."/>
            <person name="Kohler A."/>
            <person name="Barry K."/>
            <person name="Baskaran P."/>
            <person name="Daum C."/>
            <person name="Fauchery L."/>
            <person name="Ihrmark K."/>
            <person name="Kuo A."/>
            <person name="LaButti K."/>
            <person name="Lipzen A."/>
            <person name="Morin E."/>
            <person name="Grigoriev I.V."/>
            <person name="Henrissat B."/>
            <person name="Lindahl B."/>
            <person name="Martin F."/>
        </authorList>
    </citation>
    <scope>NUCLEOTIDE SEQUENCE</scope>
    <source>
        <strain evidence="3">JB14</strain>
    </source>
</reference>
<evidence type="ECO:0000256" key="1">
    <source>
        <dbReference type="SAM" id="MobiDB-lite"/>
    </source>
</evidence>
<evidence type="ECO:0000256" key="2">
    <source>
        <dbReference type="SAM" id="Phobius"/>
    </source>
</evidence>
<dbReference type="GO" id="GO:0003986">
    <property type="term" value="F:acetyl-CoA hydrolase activity"/>
    <property type="evidence" value="ECO:0007669"/>
    <property type="project" value="TreeGrafter"/>
</dbReference>
<feature type="transmembrane region" description="Helical" evidence="2">
    <location>
        <begin position="142"/>
        <end position="160"/>
    </location>
</feature>
<dbReference type="OrthoDB" id="10250396at2759"/>
<keyword evidence="2" id="KW-0472">Membrane</keyword>
<evidence type="ECO:0000313" key="4">
    <source>
        <dbReference type="Proteomes" id="UP000799118"/>
    </source>
</evidence>
<keyword evidence="2" id="KW-1133">Transmembrane helix</keyword>
<dbReference type="EMBL" id="ML769511">
    <property type="protein sequence ID" value="KAE9396563.1"/>
    <property type="molecule type" value="Genomic_DNA"/>
</dbReference>
<protein>
    <submittedName>
        <fullName evidence="3">Uncharacterized protein</fullName>
    </submittedName>
</protein>
<dbReference type="PANTHER" id="PTHR43609">
    <property type="entry name" value="ACETYL-COA HYDROLASE"/>
    <property type="match status" value="1"/>
</dbReference>
<organism evidence="3 4">
    <name type="scientific">Gymnopus androsaceus JB14</name>
    <dbReference type="NCBI Taxonomy" id="1447944"/>
    <lineage>
        <taxon>Eukaryota</taxon>
        <taxon>Fungi</taxon>
        <taxon>Dikarya</taxon>
        <taxon>Basidiomycota</taxon>
        <taxon>Agaricomycotina</taxon>
        <taxon>Agaricomycetes</taxon>
        <taxon>Agaricomycetidae</taxon>
        <taxon>Agaricales</taxon>
        <taxon>Marasmiineae</taxon>
        <taxon>Omphalotaceae</taxon>
        <taxon>Gymnopus</taxon>
    </lineage>
</organism>
<gene>
    <name evidence="3" type="ORF">BT96DRAFT_996572</name>
</gene>
<proteinExistence type="predicted"/>
<feature type="region of interest" description="Disordered" evidence="1">
    <location>
        <begin position="284"/>
        <end position="367"/>
    </location>
</feature>
<dbReference type="GO" id="GO:0006083">
    <property type="term" value="P:acetate metabolic process"/>
    <property type="evidence" value="ECO:0007669"/>
    <property type="project" value="InterPro"/>
</dbReference>
<accession>A0A6A4HFM6</accession>
<dbReference type="Proteomes" id="UP000799118">
    <property type="component" value="Unassembled WGS sequence"/>
</dbReference>
<dbReference type="GO" id="GO:0008775">
    <property type="term" value="F:acetate CoA-transferase activity"/>
    <property type="evidence" value="ECO:0007669"/>
    <property type="project" value="InterPro"/>
</dbReference>
<feature type="transmembrane region" description="Helical" evidence="2">
    <location>
        <begin position="241"/>
        <end position="263"/>
    </location>
</feature>
<evidence type="ECO:0000313" key="3">
    <source>
        <dbReference type="EMBL" id="KAE9396563.1"/>
    </source>
</evidence>
<dbReference type="GO" id="GO:0005739">
    <property type="term" value="C:mitochondrion"/>
    <property type="evidence" value="ECO:0007669"/>
    <property type="project" value="TreeGrafter"/>
</dbReference>
<dbReference type="InterPro" id="IPR046433">
    <property type="entry name" value="ActCoA_hydro"/>
</dbReference>
<dbReference type="CDD" id="cd12087">
    <property type="entry name" value="TM_EGFR-like"/>
    <property type="match status" value="1"/>
</dbReference>
<keyword evidence="2" id="KW-0812">Transmembrane</keyword>
<sequence length="390" mass="42671">MLVKLIKKAAKCINAVRIEFTDKHLSRSNLQPPQETWRPVNPGLEATAITLEGHIVPGTSSTHAYQGLHDINQSFLPLHRQPYLITHPRTGLGRRLSSSTQIAAILESTKPDNNFNMALAHWEIYKNRLLHRSQQVVNSPEIIWRLGVIAFAFSIQAAMATNNEFAFVPVTGTLTPGQVVTGVINLGNPSFTPSPFALVFSASDSGTSISSSTTTGTSSTANGTSTGASATPKSSSTKTDMTVGIAIGVVAFVAIFGTLLLVYMRRRRRSFAFNNIAVVSPFPEVRSPGEEPPSIEQRQTTLPAILNEDIPPRKGHRRRIPRPVPPTREPKRAPPDPVRIEAVTGNHREESMEVIPEPTSDDSGWRDLVRNETADGLREIIELPPDYSEV</sequence>
<dbReference type="AlphaFoldDB" id="A0A6A4HFM6"/>
<keyword evidence="4" id="KW-1185">Reference proteome</keyword>
<feature type="region of interest" description="Disordered" evidence="1">
    <location>
        <begin position="209"/>
        <end position="238"/>
    </location>
</feature>
<dbReference type="PANTHER" id="PTHR43609:SF1">
    <property type="entry name" value="ACETYL-COA HYDROLASE"/>
    <property type="match status" value="1"/>
</dbReference>
<name>A0A6A4HFM6_9AGAR</name>